<feature type="domain" description="Electron transfer flavoprotein alpha/beta-subunit N-terminal" evidence="7">
    <location>
        <begin position="3"/>
        <end position="166"/>
    </location>
</feature>
<dbReference type="Gene3D" id="3.40.50.1220">
    <property type="entry name" value="TPP-binding domain"/>
    <property type="match status" value="1"/>
</dbReference>
<evidence type="ECO:0000256" key="4">
    <source>
        <dbReference type="ARBA" id="ARBA00022630"/>
    </source>
</evidence>
<dbReference type="Gene3D" id="3.40.50.620">
    <property type="entry name" value="HUPs"/>
    <property type="match status" value="1"/>
</dbReference>
<protein>
    <submittedName>
        <fullName evidence="8">Electron transfer flavoprotein, carnitine metabolism (FixB protein)</fullName>
    </submittedName>
</protein>
<comment type="subunit">
    <text evidence="2">Heterodimer of an alpha and a beta subunit.</text>
</comment>
<evidence type="ECO:0000313" key="8">
    <source>
        <dbReference type="EMBL" id="CEP26292.1"/>
    </source>
</evidence>
<dbReference type="SUPFAM" id="SSF52467">
    <property type="entry name" value="DHS-like NAD/FAD-binding domain"/>
    <property type="match status" value="1"/>
</dbReference>
<dbReference type="GO" id="GO:0050660">
    <property type="term" value="F:flavin adenine dinucleotide binding"/>
    <property type="evidence" value="ECO:0007669"/>
    <property type="project" value="InterPro"/>
</dbReference>
<dbReference type="InterPro" id="IPR014731">
    <property type="entry name" value="ETF_asu_C"/>
</dbReference>
<organism evidence="8">
    <name type="scientific">Propionibacterium freudenreichii subsp. freudenreichii</name>
    <dbReference type="NCBI Taxonomy" id="66712"/>
    <lineage>
        <taxon>Bacteria</taxon>
        <taxon>Bacillati</taxon>
        <taxon>Actinomycetota</taxon>
        <taxon>Actinomycetes</taxon>
        <taxon>Propionibacteriales</taxon>
        <taxon>Propionibacteriaceae</taxon>
        <taxon>Propionibacterium</taxon>
    </lineage>
</organism>
<dbReference type="InterPro" id="IPR014729">
    <property type="entry name" value="Rossmann-like_a/b/a_fold"/>
</dbReference>
<sequence length="290" mass="29581">MTNTWIVTTNAQIGNLVEAGRALGGTITVVAVGDAQIAGVDKVISITADADVPAEAYAGAVADAVAAGDQDVVLAPNRPAERVLAGAVAARLNAPVLSSVKKVDAEGAHVARFGGITLQTDALTARAVLIMDGGPAPEGDPVAAESVAAQAYPATVSSTESAQGERVDLTTAQRIIACGRGFKEQSELSLAQDAANAMDAQLACSRPLAEGVNWFDKDRYIGVSGLTVAPDVYVAVGISGQIQHLAGMLDSKVVVAINNDKNAPIFKAADYGIVGELEQVLPQLTEALKA</sequence>
<comment type="function">
    <text evidence="5">The electron transfer flavoprotein serves as a specific electron acceptor for other dehydrogenases. It transfers the electrons to the main respiratory chain via ETF-ubiquinone oxidoreductase (ETF dehydrogenase).</text>
</comment>
<keyword evidence="3" id="KW-0813">Transport</keyword>
<evidence type="ECO:0000256" key="6">
    <source>
        <dbReference type="PIRSR" id="PIRSR000089-1"/>
    </source>
</evidence>
<dbReference type="SUPFAM" id="SSF52402">
    <property type="entry name" value="Adenine nucleotide alpha hydrolases-like"/>
    <property type="match status" value="1"/>
</dbReference>
<gene>
    <name evidence="8" type="primary">fixB (ydiR)</name>
    <name evidence="8" type="ORF">PFCIRM138_06420</name>
</gene>
<dbReference type="InterPro" id="IPR001308">
    <property type="entry name" value="ETF_a/FixB"/>
</dbReference>
<dbReference type="EMBL" id="LM676401">
    <property type="protein sequence ID" value="CEP26292.1"/>
    <property type="molecule type" value="Genomic_DNA"/>
</dbReference>
<dbReference type="InterPro" id="IPR014730">
    <property type="entry name" value="ETF_a/b_N"/>
</dbReference>
<evidence type="ECO:0000256" key="5">
    <source>
        <dbReference type="ARBA" id="ARBA00025649"/>
    </source>
</evidence>
<feature type="binding site" evidence="6">
    <location>
        <position position="258"/>
    </location>
    <ligand>
        <name>FAD</name>
        <dbReference type="ChEBI" id="CHEBI:57692"/>
    </ligand>
</feature>
<dbReference type="PIRSF" id="PIRSF000089">
    <property type="entry name" value="Electra_flavoP_a"/>
    <property type="match status" value="1"/>
</dbReference>
<dbReference type="KEGG" id="pfre:RM25_0227"/>
<feature type="binding site" evidence="6">
    <location>
        <position position="180"/>
    </location>
    <ligand>
        <name>FAD</name>
        <dbReference type="ChEBI" id="CHEBI:57692"/>
    </ligand>
</feature>
<evidence type="ECO:0000256" key="1">
    <source>
        <dbReference type="ARBA" id="ARBA00005817"/>
    </source>
</evidence>
<dbReference type="Pfam" id="PF01012">
    <property type="entry name" value="ETF"/>
    <property type="match status" value="1"/>
</dbReference>
<dbReference type="GeneID" id="61222989"/>
<keyword evidence="4" id="KW-0285">Flavoprotein</keyword>
<evidence type="ECO:0000256" key="2">
    <source>
        <dbReference type="ARBA" id="ARBA00011355"/>
    </source>
</evidence>
<dbReference type="PANTHER" id="PTHR43153">
    <property type="entry name" value="ELECTRON TRANSFER FLAVOPROTEIN ALPHA"/>
    <property type="match status" value="1"/>
</dbReference>
<feature type="binding site" evidence="6">
    <location>
        <begin position="205"/>
        <end position="206"/>
    </location>
    <ligand>
        <name>FAD</name>
        <dbReference type="ChEBI" id="CHEBI:57692"/>
    </ligand>
</feature>
<name>A0A068VUS6_PROFF</name>
<dbReference type="InterPro" id="IPR029035">
    <property type="entry name" value="DHS-like_NAD/FAD-binding_dom"/>
</dbReference>
<dbReference type="PANTHER" id="PTHR43153:SF1">
    <property type="entry name" value="ELECTRON TRANSFER FLAVOPROTEIN SUBUNIT ALPHA, MITOCHONDRIAL"/>
    <property type="match status" value="1"/>
</dbReference>
<evidence type="ECO:0000259" key="7">
    <source>
        <dbReference type="SMART" id="SM00893"/>
    </source>
</evidence>
<reference evidence="8" key="1">
    <citation type="submission" date="2014-08" db="EMBL/GenBank/DDBJ databases">
        <authorList>
            <person name="Falentin Helene"/>
        </authorList>
    </citation>
    <scope>NUCLEOTIDE SEQUENCE</scope>
</reference>
<dbReference type="RefSeq" id="WP_036942895.1">
    <property type="nucleotide sequence ID" value="NZ_CP010341.1"/>
</dbReference>
<dbReference type="SMART" id="SM00893">
    <property type="entry name" value="ETF"/>
    <property type="match status" value="1"/>
</dbReference>
<evidence type="ECO:0000256" key="3">
    <source>
        <dbReference type="ARBA" id="ARBA00022448"/>
    </source>
</evidence>
<comment type="cofactor">
    <cofactor evidence="6">
        <name>FAD</name>
        <dbReference type="ChEBI" id="CHEBI:57692"/>
    </cofactor>
    <text evidence="6">Binds 1 FAD per dimer.</text>
</comment>
<feature type="binding site" evidence="6">
    <location>
        <begin position="237"/>
        <end position="244"/>
    </location>
    <ligand>
        <name>FAD</name>
        <dbReference type="ChEBI" id="CHEBI:57692"/>
    </ligand>
</feature>
<comment type="similarity">
    <text evidence="1">Belongs to the ETF alpha-subunit/FixB family.</text>
</comment>
<keyword evidence="6" id="KW-0274">FAD</keyword>
<dbReference type="PATRIC" id="fig|66712.6.peg.234"/>
<dbReference type="GO" id="GO:0033539">
    <property type="term" value="P:fatty acid beta-oxidation using acyl-CoA dehydrogenase"/>
    <property type="evidence" value="ECO:0007669"/>
    <property type="project" value="TreeGrafter"/>
</dbReference>
<dbReference type="Pfam" id="PF00766">
    <property type="entry name" value="ETF_alpha"/>
    <property type="match status" value="1"/>
</dbReference>
<dbReference type="GO" id="GO:0009055">
    <property type="term" value="F:electron transfer activity"/>
    <property type="evidence" value="ECO:0007669"/>
    <property type="project" value="InterPro"/>
</dbReference>
<dbReference type="FunFam" id="3.40.50.1220:FF:000004">
    <property type="entry name" value="Electron transfer flavoprotein"/>
    <property type="match status" value="1"/>
</dbReference>
<proteinExistence type="inferred from homology"/>
<accession>A0A068VUS6</accession>
<dbReference type="AlphaFoldDB" id="A0A068VUS6"/>